<organism evidence="1 2">
    <name type="scientific">Pseudonocardia alaniniphila</name>
    <dbReference type="NCBI Taxonomy" id="75291"/>
    <lineage>
        <taxon>Bacteria</taxon>
        <taxon>Bacillati</taxon>
        <taxon>Actinomycetota</taxon>
        <taxon>Actinomycetes</taxon>
        <taxon>Pseudonocardiales</taxon>
        <taxon>Pseudonocardiaceae</taxon>
        <taxon>Pseudonocardia</taxon>
    </lineage>
</organism>
<comment type="caution">
    <text evidence="1">The sequence shown here is derived from an EMBL/GenBank/DDBJ whole genome shotgun (WGS) entry which is preliminary data.</text>
</comment>
<dbReference type="SUPFAM" id="SSF52540">
    <property type="entry name" value="P-loop containing nucleoside triphosphate hydrolases"/>
    <property type="match status" value="1"/>
</dbReference>
<dbReference type="EMBL" id="JAKXMK010000004">
    <property type="protein sequence ID" value="MCH6165210.1"/>
    <property type="molecule type" value="Genomic_DNA"/>
</dbReference>
<evidence type="ECO:0000313" key="1">
    <source>
        <dbReference type="EMBL" id="MCH6165210.1"/>
    </source>
</evidence>
<evidence type="ECO:0008006" key="3">
    <source>
        <dbReference type="Google" id="ProtNLM"/>
    </source>
</evidence>
<protein>
    <recommendedName>
        <fullName evidence="3">AAA domain-containing protein</fullName>
    </recommendedName>
</protein>
<sequence length="475" mass="50926">MTTPDHDPIPRAWGWPVRGGGRAGHVEAGHRFAATTSQVCGLFPFATPSGSDVRGVPIGRHLHTAEPVGLDPAHWLRTGLVSNTGVWVQGQPGIGKSSITKRMLTGLVGFGMRAVIPGDVKGEYTALITALGGSVWHIGRGLHALNPLDAGPLRTTIATAPATDRTRLIETLRARRLSLLEALITIVRHDEPDVTERRLLGAALDIAVDAAHGREPLIPDVLTVLLSAASPLQLIAASADDSDYRRLTRSLTNALGLLCEGAIRGIFDRPSSARFDPTTPALSLDISALDDDDDDVVAAAMLCSWAWSAALTDAAAYGDHRRNVVQVQDELWRALRVAPGLVERSDRITRLGRHRGVVSFQVTHSLDDLEALPTESDRAKARGMASRNGVLLLGGMAAKELDGLRRITALSQGEAALITSWAAPPTWHAGRIHPGRGKYLIKSGQRVGLPVALTLTPTELALHDTDRAFRRKEQT</sequence>
<dbReference type="PANTHER" id="PTHR30121">
    <property type="entry name" value="UNCHARACTERIZED PROTEIN YJGR-RELATED"/>
    <property type="match status" value="1"/>
</dbReference>
<evidence type="ECO:0000313" key="2">
    <source>
        <dbReference type="Proteomes" id="UP001299970"/>
    </source>
</evidence>
<dbReference type="PANTHER" id="PTHR30121:SF6">
    <property type="entry name" value="SLR6007 PROTEIN"/>
    <property type="match status" value="1"/>
</dbReference>
<dbReference type="InterPro" id="IPR051162">
    <property type="entry name" value="T4SS_component"/>
</dbReference>
<accession>A0ABS9T9K1</accession>
<dbReference type="RefSeq" id="WP_241035242.1">
    <property type="nucleotide sequence ID" value="NZ_BAAAJF010000018.1"/>
</dbReference>
<dbReference type="Gene3D" id="3.40.50.300">
    <property type="entry name" value="P-loop containing nucleotide triphosphate hydrolases"/>
    <property type="match status" value="2"/>
</dbReference>
<dbReference type="Proteomes" id="UP001299970">
    <property type="component" value="Unassembled WGS sequence"/>
</dbReference>
<name>A0ABS9T9K1_9PSEU</name>
<keyword evidence="2" id="KW-1185">Reference proteome</keyword>
<proteinExistence type="predicted"/>
<reference evidence="1 2" key="1">
    <citation type="submission" date="2022-03" db="EMBL/GenBank/DDBJ databases">
        <title>Pseudonocardia alaer sp. nov., a novel actinomycete isolated from reed forest soil.</title>
        <authorList>
            <person name="Wang L."/>
        </authorList>
    </citation>
    <scope>NUCLEOTIDE SEQUENCE [LARGE SCALE GENOMIC DNA]</scope>
    <source>
        <strain evidence="1 2">Y-16303</strain>
    </source>
</reference>
<gene>
    <name evidence="1" type="ORF">MMF94_05900</name>
</gene>
<dbReference type="InterPro" id="IPR027417">
    <property type="entry name" value="P-loop_NTPase"/>
</dbReference>